<keyword evidence="3" id="KW-1185">Reference proteome</keyword>
<keyword evidence="1" id="KW-0812">Transmembrane</keyword>
<protein>
    <submittedName>
        <fullName evidence="2">Phage holin family protein</fullName>
    </submittedName>
</protein>
<sequence>MRFLLRVLVNAAALGIATWLFSGISLTGGSDQEKVITVLLVALIFGIVNAIVKPLFRIVTIPIILLTLGIFLLIINALLLMFTSWLAGVFGLGWHVDGFWTALWGSIVISIVSFILNAFLPDKDERR</sequence>
<dbReference type="InterPro" id="IPR007165">
    <property type="entry name" value="Phage_holin_4_2"/>
</dbReference>
<accession>A0ABP7A0E9</accession>
<keyword evidence="1" id="KW-0472">Membrane</keyword>
<name>A0ABP7A0E9_9ACTN</name>
<evidence type="ECO:0000256" key="1">
    <source>
        <dbReference type="SAM" id="Phobius"/>
    </source>
</evidence>
<dbReference type="PANTHER" id="PTHR37309">
    <property type="entry name" value="SLR0284 PROTEIN"/>
    <property type="match status" value="1"/>
</dbReference>
<evidence type="ECO:0000313" key="2">
    <source>
        <dbReference type="EMBL" id="GAA3623136.1"/>
    </source>
</evidence>
<dbReference type="Pfam" id="PF04020">
    <property type="entry name" value="Phage_holin_4_2"/>
    <property type="match status" value="1"/>
</dbReference>
<dbReference type="PANTHER" id="PTHR37309:SF1">
    <property type="entry name" value="SLR0284 PROTEIN"/>
    <property type="match status" value="1"/>
</dbReference>
<dbReference type="RefSeq" id="WP_344805300.1">
    <property type="nucleotide sequence ID" value="NZ_BAABAB010000017.1"/>
</dbReference>
<feature type="transmembrane region" description="Helical" evidence="1">
    <location>
        <begin position="99"/>
        <end position="120"/>
    </location>
</feature>
<dbReference type="Proteomes" id="UP001501490">
    <property type="component" value="Unassembled WGS sequence"/>
</dbReference>
<organism evidence="2 3">
    <name type="scientific">Microlunatus ginsengisoli</name>
    <dbReference type="NCBI Taxonomy" id="363863"/>
    <lineage>
        <taxon>Bacteria</taxon>
        <taxon>Bacillati</taxon>
        <taxon>Actinomycetota</taxon>
        <taxon>Actinomycetes</taxon>
        <taxon>Propionibacteriales</taxon>
        <taxon>Propionibacteriaceae</taxon>
        <taxon>Microlunatus</taxon>
    </lineage>
</organism>
<dbReference type="EMBL" id="BAABAB010000017">
    <property type="protein sequence ID" value="GAA3623136.1"/>
    <property type="molecule type" value="Genomic_DNA"/>
</dbReference>
<evidence type="ECO:0000313" key="3">
    <source>
        <dbReference type="Proteomes" id="UP001501490"/>
    </source>
</evidence>
<gene>
    <name evidence="2" type="ORF">GCM10022236_26940</name>
</gene>
<feature type="transmembrane region" description="Helical" evidence="1">
    <location>
        <begin position="7"/>
        <end position="29"/>
    </location>
</feature>
<reference evidence="3" key="1">
    <citation type="journal article" date="2019" name="Int. J. Syst. Evol. Microbiol.">
        <title>The Global Catalogue of Microorganisms (GCM) 10K type strain sequencing project: providing services to taxonomists for standard genome sequencing and annotation.</title>
        <authorList>
            <consortium name="The Broad Institute Genomics Platform"/>
            <consortium name="The Broad Institute Genome Sequencing Center for Infectious Disease"/>
            <person name="Wu L."/>
            <person name="Ma J."/>
        </authorList>
    </citation>
    <scope>NUCLEOTIDE SEQUENCE [LARGE SCALE GENOMIC DNA]</scope>
    <source>
        <strain evidence="3">JCM 16929</strain>
    </source>
</reference>
<proteinExistence type="predicted"/>
<feature type="transmembrane region" description="Helical" evidence="1">
    <location>
        <begin position="64"/>
        <end position="87"/>
    </location>
</feature>
<keyword evidence="1" id="KW-1133">Transmembrane helix</keyword>
<feature type="transmembrane region" description="Helical" evidence="1">
    <location>
        <begin position="35"/>
        <end position="52"/>
    </location>
</feature>
<comment type="caution">
    <text evidence="2">The sequence shown here is derived from an EMBL/GenBank/DDBJ whole genome shotgun (WGS) entry which is preliminary data.</text>
</comment>